<name>A0A8D7ZWE8_CULPI</name>
<accession>A0A8D7ZWE8</accession>
<sequence>MASVFTLLRGDFFHVVGLVPTCRDRIDPPPCTVSTLPVHHIRLVWTMFEADCIFLHKLSADLGNQVRPVRLLAMNLTSLVPTRRFLVVLFRCAPKSFTNVFVRRSFSLSLFLSLRPSSTARCCRASRFARSLLLFGRRRRRAVASRAHVVARVFLVVGNDADWVANFLPIFIAASAVLPKHQNFLRADRFRLEHPPPAKNCKRPPCNPEVTLLPSSFGRNSNM</sequence>
<reference evidence="1" key="1">
    <citation type="submission" date="2021-05" db="EMBL/GenBank/DDBJ databases">
        <authorList>
            <person name="Alioto T."/>
            <person name="Alioto T."/>
            <person name="Gomez Garrido J."/>
        </authorList>
    </citation>
    <scope>NUCLEOTIDE SEQUENCE</scope>
</reference>
<protein>
    <submittedName>
        <fullName evidence="1">(northern house mosquito) hypothetical protein</fullName>
    </submittedName>
</protein>
<proteinExistence type="predicted"/>
<evidence type="ECO:0000313" key="1">
    <source>
        <dbReference type="EMBL" id="CAG6445135.1"/>
    </source>
</evidence>
<dbReference type="EMBL" id="HBUE01004280">
    <property type="protein sequence ID" value="CAG6445135.1"/>
    <property type="molecule type" value="Transcribed_RNA"/>
</dbReference>
<dbReference type="AlphaFoldDB" id="A0A8D7ZWE8"/>
<organism evidence="1">
    <name type="scientific">Culex pipiens</name>
    <name type="common">House mosquito</name>
    <dbReference type="NCBI Taxonomy" id="7175"/>
    <lineage>
        <taxon>Eukaryota</taxon>
        <taxon>Metazoa</taxon>
        <taxon>Ecdysozoa</taxon>
        <taxon>Arthropoda</taxon>
        <taxon>Hexapoda</taxon>
        <taxon>Insecta</taxon>
        <taxon>Pterygota</taxon>
        <taxon>Neoptera</taxon>
        <taxon>Endopterygota</taxon>
        <taxon>Diptera</taxon>
        <taxon>Nematocera</taxon>
        <taxon>Culicoidea</taxon>
        <taxon>Culicidae</taxon>
        <taxon>Culicinae</taxon>
        <taxon>Culicini</taxon>
        <taxon>Culex</taxon>
        <taxon>Culex</taxon>
    </lineage>
</organism>